<dbReference type="PANTHER" id="PTHR43393:SF3">
    <property type="entry name" value="LYSINE DECARBOXYLASE-LIKE PROTEIN"/>
    <property type="match status" value="1"/>
</dbReference>
<dbReference type="AlphaFoldDB" id="B3QTX9"/>
<dbReference type="RefSeq" id="WP_012500411.1">
    <property type="nucleotide sequence ID" value="NC_011026.1"/>
</dbReference>
<dbReference type="InterPro" id="IPR052341">
    <property type="entry name" value="LOG_family_nucleotidases"/>
</dbReference>
<dbReference type="Proteomes" id="UP000001208">
    <property type="component" value="Chromosome"/>
</dbReference>
<dbReference type="OrthoDB" id="9801098at2"/>
<keyword evidence="5" id="KW-1185">Reference proteome</keyword>
<reference evidence="4 5" key="1">
    <citation type="submission" date="2008-06" db="EMBL/GenBank/DDBJ databases">
        <title>Complete sequence of Chloroherpeton thalassium ATCC 35110.</title>
        <authorList>
            <consortium name="US DOE Joint Genome Institute"/>
            <person name="Lucas S."/>
            <person name="Copeland A."/>
            <person name="Lapidus A."/>
            <person name="Glavina del Rio T."/>
            <person name="Dalin E."/>
            <person name="Tice H."/>
            <person name="Bruce D."/>
            <person name="Goodwin L."/>
            <person name="Pitluck S."/>
            <person name="Schmutz J."/>
            <person name="Larimer F."/>
            <person name="Land M."/>
            <person name="Hauser L."/>
            <person name="Kyrpides N."/>
            <person name="Mikhailova N."/>
            <person name="Liu Z."/>
            <person name="Li T."/>
            <person name="Zhao F."/>
            <person name="Overmann J."/>
            <person name="Bryant D.A."/>
            <person name="Richardson P."/>
        </authorList>
    </citation>
    <scope>NUCLEOTIDE SEQUENCE [LARGE SCALE GENOMIC DNA]</scope>
    <source>
        <strain evidence="5">ATCC 35110 / GB-78</strain>
    </source>
</reference>
<evidence type="ECO:0000256" key="2">
    <source>
        <dbReference type="RuleBase" id="RU363015"/>
    </source>
</evidence>
<evidence type="ECO:0000256" key="3">
    <source>
        <dbReference type="SAM" id="MobiDB-lite"/>
    </source>
</evidence>
<dbReference type="EMBL" id="CP001100">
    <property type="protein sequence ID" value="ACF14327.1"/>
    <property type="molecule type" value="Genomic_DNA"/>
</dbReference>
<dbReference type="GO" id="GO:0009691">
    <property type="term" value="P:cytokinin biosynthetic process"/>
    <property type="evidence" value="ECO:0007669"/>
    <property type="project" value="UniProtKB-UniRule"/>
</dbReference>
<name>B3QTX9_CHLT3</name>
<dbReference type="InterPro" id="IPR031100">
    <property type="entry name" value="LOG_fam"/>
</dbReference>
<dbReference type="GO" id="GO:0005829">
    <property type="term" value="C:cytosol"/>
    <property type="evidence" value="ECO:0007669"/>
    <property type="project" value="TreeGrafter"/>
</dbReference>
<dbReference type="GO" id="GO:0008714">
    <property type="term" value="F:AMP nucleosidase activity"/>
    <property type="evidence" value="ECO:0007669"/>
    <property type="project" value="UniProtKB-EC"/>
</dbReference>
<evidence type="ECO:0000313" key="5">
    <source>
        <dbReference type="Proteomes" id="UP000001208"/>
    </source>
</evidence>
<keyword evidence="2" id="KW-0203">Cytokinin biosynthesis</keyword>
<keyword evidence="2" id="KW-0378">Hydrolase</keyword>
<evidence type="ECO:0000256" key="1">
    <source>
        <dbReference type="ARBA" id="ARBA00000274"/>
    </source>
</evidence>
<dbReference type="KEGG" id="cts:Ctha_1870"/>
<dbReference type="InterPro" id="IPR005269">
    <property type="entry name" value="LOG"/>
</dbReference>
<dbReference type="eggNOG" id="COG1611">
    <property type="taxonomic scope" value="Bacteria"/>
</dbReference>
<dbReference type="HOGENOM" id="CLU_058336_0_4_10"/>
<feature type="region of interest" description="Disordered" evidence="3">
    <location>
        <begin position="1"/>
        <end position="23"/>
    </location>
</feature>
<evidence type="ECO:0000313" key="4">
    <source>
        <dbReference type="EMBL" id="ACF14327.1"/>
    </source>
</evidence>
<dbReference type="EC" id="3.2.2.n1" evidence="2"/>
<dbReference type="NCBIfam" id="TIGR00730">
    <property type="entry name" value="Rossman fold protein, TIGR00730 family"/>
    <property type="match status" value="1"/>
</dbReference>
<dbReference type="Pfam" id="PF03641">
    <property type="entry name" value="Lysine_decarbox"/>
    <property type="match status" value="1"/>
</dbReference>
<dbReference type="SUPFAM" id="SSF102405">
    <property type="entry name" value="MCP/YpsA-like"/>
    <property type="match status" value="1"/>
</dbReference>
<comment type="similarity">
    <text evidence="2">Belongs to the LOG family.</text>
</comment>
<organism evidence="4 5">
    <name type="scientific">Chloroherpeton thalassium (strain ATCC 35110 / GB-78)</name>
    <dbReference type="NCBI Taxonomy" id="517418"/>
    <lineage>
        <taxon>Bacteria</taxon>
        <taxon>Pseudomonadati</taxon>
        <taxon>Chlorobiota</taxon>
        <taxon>Chlorobiia</taxon>
        <taxon>Chlorobiales</taxon>
        <taxon>Chloroherpetonaceae</taxon>
        <taxon>Chloroherpeton</taxon>
    </lineage>
</organism>
<proteinExistence type="inferred from homology"/>
<gene>
    <name evidence="4" type="ordered locus">Ctha_1870</name>
</gene>
<protein>
    <recommendedName>
        <fullName evidence="2">Cytokinin riboside 5'-monophosphate phosphoribohydrolase</fullName>
        <ecNumber evidence="2">3.2.2.n1</ecNumber>
    </recommendedName>
</protein>
<dbReference type="PANTHER" id="PTHR43393">
    <property type="entry name" value="CYTOKININ RIBOSIDE 5'-MONOPHOSPHATE PHOSPHORIBOHYDROLASE"/>
    <property type="match status" value="1"/>
</dbReference>
<comment type="catalytic activity">
    <reaction evidence="1">
        <text>AMP + H2O = D-ribose 5-phosphate + adenine</text>
        <dbReference type="Rhea" id="RHEA:20129"/>
        <dbReference type="ChEBI" id="CHEBI:15377"/>
        <dbReference type="ChEBI" id="CHEBI:16708"/>
        <dbReference type="ChEBI" id="CHEBI:78346"/>
        <dbReference type="ChEBI" id="CHEBI:456215"/>
        <dbReference type="EC" id="3.2.2.4"/>
    </reaction>
</comment>
<dbReference type="STRING" id="517418.Ctha_1870"/>
<dbReference type="Gene3D" id="3.40.50.450">
    <property type="match status" value="1"/>
</dbReference>
<sequence length="242" mass="27341">MGHSKKQPEDDAQNSPKNENGRDWADFMHDGWRVFKIMAEFVSGFEKMAEIGPAVSIFGSARVKPSDKYYKMAEEMAQLLVAQGLGVITGGGPGIMQAANKGAKKAGGASIGFNIFLPHEQDSNKYIDRDKLITFNYFFVRKVMFVKYSQAFIVLPGGYGTLDELGEAVTLIQTKKIAEFPVILIGKSYWDGFLKWIRETMLEEHHYIKSSDLDYVFLVDTPSEAMEIIKRFYAEQNYSPNF</sequence>
<accession>B3QTX9</accession>